<evidence type="ECO:0000256" key="3">
    <source>
        <dbReference type="ARBA" id="ARBA00023163"/>
    </source>
</evidence>
<evidence type="ECO:0000256" key="1">
    <source>
        <dbReference type="ARBA" id="ARBA00023015"/>
    </source>
</evidence>
<evidence type="ECO:0000313" key="5">
    <source>
        <dbReference type="EMBL" id="MUG72280.1"/>
    </source>
</evidence>
<dbReference type="Pfam" id="PF07729">
    <property type="entry name" value="FCD"/>
    <property type="match status" value="1"/>
</dbReference>
<reference evidence="5 6" key="1">
    <citation type="submission" date="2019-11" db="EMBL/GenBank/DDBJ databases">
        <title>Draft genome sequences of five Paenibacillus species of dairy origin.</title>
        <authorList>
            <person name="Olajide A.M."/>
            <person name="Chen S."/>
            <person name="Lapointe G."/>
        </authorList>
    </citation>
    <scope>NUCLEOTIDE SEQUENCE [LARGE SCALE GENOMIC DNA]</scope>
    <source>
        <strain evidence="5 6">2CS3</strain>
    </source>
</reference>
<dbReference type="PROSITE" id="PS50949">
    <property type="entry name" value="HTH_GNTR"/>
    <property type="match status" value="1"/>
</dbReference>
<dbReference type="SUPFAM" id="SSF46785">
    <property type="entry name" value="Winged helix' DNA-binding domain"/>
    <property type="match status" value="1"/>
</dbReference>
<accession>A0A7X3CSY6</accession>
<dbReference type="PANTHER" id="PTHR43537">
    <property type="entry name" value="TRANSCRIPTIONAL REGULATOR, GNTR FAMILY"/>
    <property type="match status" value="1"/>
</dbReference>
<name>A0A7X3CSY6_9BACL</name>
<dbReference type="RefSeq" id="WP_127608333.1">
    <property type="nucleotide sequence ID" value="NZ_JARTHJ010000004.1"/>
</dbReference>
<feature type="domain" description="HTH gntR-type" evidence="4">
    <location>
        <begin position="2"/>
        <end position="69"/>
    </location>
</feature>
<dbReference type="GO" id="GO:0003700">
    <property type="term" value="F:DNA-binding transcription factor activity"/>
    <property type="evidence" value="ECO:0007669"/>
    <property type="project" value="InterPro"/>
</dbReference>
<proteinExistence type="predicted"/>
<dbReference type="SMART" id="SM00895">
    <property type="entry name" value="FCD"/>
    <property type="match status" value="1"/>
</dbReference>
<evidence type="ECO:0000313" key="6">
    <source>
        <dbReference type="Proteomes" id="UP000450917"/>
    </source>
</evidence>
<keyword evidence="1" id="KW-0805">Transcription regulation</keyword>
<dbReference type="InterPro" id="IPR036390">
    <property type="entry name" value="WH_DNA-bd_sf"/>
</dbReference>
<keyword evidence="6" id="KW-1185">Reference proteome</keyword>
<dbReference type="PRINTS" id="PR00035">
    <property type="entry name" value="HTHGNTR"/>
</dbReference>
<dbReference type="Pfam" id="PF00392">
    <property type="entry name" value="GntR"/>
    <property type="match status" value="1"/>
</dbReference>
<protein>
    <submittedName>
        <fullName evidence="5">FCD domain-containing protein</fullName>
    </submittedName>
</protein>
<dbReference type="InterPro" id="IPR036388">
    <property type="entry name" value="WH-like_DNA-bd_sf"/>
</dbReference>
<comment type="caution">
    <text evidence="5">The sequence shown here is derived from an EMBL/GenBank/DDBJ whole genome shotgun (WGS) entry which is preliminary data.</text>
</comment>
<evidence type="ECO:0000256" key="2">
    <source>
        <dbReference type="ARBA" id="ARBA00023125"/>
    </source>
</evidence>
<sequence length="213" mass="24679">MSAQMETAYVYIKERILNNTYKPSQKLTEIQLADEIGVSRNTIKKALLKLEQENLVEMEENKGATIKSFTLEEILNYLEIREALEVLTIKSAIHQMSDADIKELGQILKDMEIQVQNGNFTQYSALNKQFHNIIYKSSKNIQSVELINLIKTQLSRVDIRSVLVPGRNQQSLEEHTRIFQALKNRDEKEAEEAMRAHISNVRRTIRDNHLILL</sequence>
<dbReference type="SUPFAM" id="SSF48008">
    <property type="entry name" value="GntR ligand-binding domain-like"/>
    <property type="match status" value="1"/>
</dbReference>
<dbReference type="Proteomes" id="UP000450917">
    <property type="component" value="Unassembled WGS sequence"/>
</dbReference>
<evidence type="ECO:0000259" key="4">
    <source>
        <dbReference type="PROSITE" id="PS50949"/>
    </source>
</evidence>
<dbReference type="PANTHER" id="PTHR43537:SF5">
    <property type="entry name" value="UXU OPERON TRANSCRIPTIONAL REGULATOR"/>
    <property type="match status" value="1"/>
</dbReference>
<dbReference type="EMBL" id="WNZX01000014">
    <property type="protein sequence ID" value="MUG72280.1"/>
    <property type="molecule type" value="Genomic_DNA"/>
</dbReference>
<dbReference type="SMART" id="SM00345">
    <property type="entry name" value="HTH_GNTR"/>
    <property type="match status" value="1"/>
</dbReference>
<dbReference type="Gene3D" id="1.20.120.530">
    <property type="entry name" value="GntR ligand-binding domain-like"/>
    <property type="match status" value="1"/>
</dbReference>
<keyword evidence="2" id="KW-0238">DNA-binding</keyword>
<dbReference type="InterPro" id="IPR008920">
    <property type="entry name" value="TF_FadR/GntR_C"/>
</dbReference>
<dbReference type="AlphaFoldDB" id="A0A7X3CSY6"/>
<gene>
    <name evidence="5" type="ORF">GNP93_16540</name>
</gene>
<dbReference type="InterPro" id="IPR000524">
    <property type="entry name" value="Tscrpt_reg_HTH_GntR"/>
</dbReference>
<dbReference type="CDD" id="cd07377">
    <property type="entry name" value="WHTH_GntR"/>
    <property type="match status" value="1"/>
</dbReference>
<organism evidence="5 6">
    <name type="scientific">Paenibacillus validus</name>
    <dbReference type="NCBI Taxonomy" id="44253"/>
    <lineage>
        <taxon>Bacteria</taxon>
        <taxon>Bacillati</taxon>
        <taxon>Bacillota</taxon>
        <taxon>Bacilli</taxon>
        <taxon>Bacillales</taxon>
        <taxon>Paenibacillaceae</taxon>
        <taxon>Paenibacillus</taxon>
    </lineage>
</organism>
<dbReference type="Gene3D" id="1.10.10.10">
    <property type="entry name" value="Winged helix-like DNA-binding domain superfamily/Winged helix DNA-binding domain"/>
    <property type="match status" value="1"/>
</dbReference>
<dbReference type="GO" id="GO:0003677">
    <property type="term" value="F:DNA binding"/>
    <property type="evidence" value="ECO:0007669"/>
    <property type="project" value="UniProtKB-KW"/>
</dbReference>
<keyword evidence="3" id="KW-0804">Transcription</keyword>
<dbReference type="InterPro" id="IPR011711">
    <property type="entry name" value="GntR_C"/>
</dbReference>